<dbReference type="PANTHER" id="PTHR33525:SF6">
    <property type="entry name" value="HDOD DOMAIN-CONTAINING PROTEIN"/>
    <property type="match status" value="1"/>
</dbReference>
<dbReference type="SUPFAM" id="SSF109604">
    <property type="entry name" value="HD-domain/PDEase-like"/>
    <property type="match status" value="1"/>
</dbReference>
<dbReference type="PANTHER" id="PTHR33525">
    <property type="match status" value="1"/>
</dbReference>
<protein>
    <submittedName>
        <fullName evidence="2">HDOD domain-containing protein</fullName>
    </submittedName>
</protein>
<sequence length="339" mass="37875">MLSRLRSLLFPSRRQHSGSLVSGVPLLEPAFTEESGAMAGRLRDAWIGMLLGVNSPLELPSNPFERHALKRLGRLLEDEHKVSTLVPRMPSVLPKLLSSFRDPMATSRDLAELIGRDLVSVAEVVRLANTPYYRRSKPVESLEQAVLVLGQRGLRQVVANLLMRPLFSARTGHFSKLAGQMLWEQAELTALLAAGLARSDGEDEFTAYLAGISSNLGLLVGCRVLDELFDGTHTPCSQQFHLEWYLLARQLSAVVVGNWELPAAVLDQLQALADEARQLGERTARRLLLAEQCSHYEMLRLQGRLNQTEAGGWLLQPHMLPLLRVLEEARQRFEPALRR</sequence>
<reference evidence="3" key="1">
    <citation type="submission" date="2016-10" db="EMBL/GenBank/DDBJ databases">
        <authorList>
            <person name="Varghese N."/>
            <person name="Submissions S."/>
        </authorList>
    </citation>
    <scope>NUCLEOTIDE SEQUENCE [LARGE SCALE GENOMIC DNA]</scope>
    <source>
        <strain evidence="3">DSM 24213</strain>
    </source>
</reference>
<name>A0A1I4PXQ8_9GAMM</name>
<evidence type="ECO:0000313" key="3">
    <source>
        <dbReference type="Proteomes" id="UP000243629"/>
    </source>
</evidence>
<dbReference type="InterPro" id="IPR052340">
    <property type="entry name" value="RNase_Y/CdgJ"/>
</dbReference>
<evidence type="ECO:0000313" key="2">
    <source>
        <dbReference type="EMBL" id="SFM32193.1"/>
    </source>
</evidence>
<evidence type="ECO:0000259" key="1">
    <source>
        <dbReference type="PROSITE" id="PS51833"/>
    </source>
</evidence>
<dbReference type="Pfam" id="PF08668">
    <property type="entry name" value="HDOD"/>
    <property type="match status" value="1"/>
</dbReference>
<dbReference type="STRING" id="1720063.SAMN05216217_103146"/>
<organism evidence="2 3">
    <name type="scientific">Halopseudomonas yangmingensis</name>
    <dbReference type="NCBI Taxonomy" id="1720063"/>
    <lineage>
        <taxon>Bacteria</taxon>
        <taxon>Pseudomonadati</taxon>
        <taxon>Pseudomonadota</taxon>
        <taxon>Gammaproteobacteria</taxon>
        <taxon>Pseudomonadales</taxon>
        <taxon>Pseudomonadaceae</taxon>
        <taxon>Halopseudomonas</taxon>
    </lineage>
</organism>
<dbReference type="OrthoDB" id="8770724at2"/>
<dbReference type="PROSITE" id="PS51833">
    <property type="entry name" value="HDOD"/>
    <property type="match status" value="1"/>
</dbReference>
<dbReference type="RefSeq" id="WP_093473491.1">
    <property type="nucleotide sequence ID" value="NZ_FOUI01000003.1"/>
</dbReference>
<dbReference type="InterPro" id="IPR013976">
    <property type="entry name" value="HDOD"/>
</dbReference>
<dbReference type="Gene3D" id="1.10.3210.10">
    <property type="entry name" value="Hypothetical protein af1432"/>
    <property type="match status" value="1"/>
</dbReference>
<accession>A0A1I4PXQ8</accession>
<proteinExistence type="predicted"/>
<keyword evidence="3" id="KW-1185">Reference proteome</keyword>
<feature type="domain" description="HDOD" evidence="1">
    <location>
        <begin position="86"/>
        <end position="275"/>
    </location>
</feature>
<gene>
    <name evidence="2" type="ORF">SAMN05216217_103146</name>
</gene>
<dbReference type="AlphaFoldDB" id="A0A1I4PXQ8"/>
<dbReference type="EMBL" id="FOUI01000003">
    <property type="protein sequence ID" value="SFM32193.1"/>
    <property type="molecule type" value="Genomic_DNA"/>
</dbReference>
<dbReference type="Proteomes" id="UP000243629">
    <property type="component" value="Unassembled WGS sequence"/>
</dbReference>